<dbReference type="GO" id="GO:0005886">
    <property type="term" value="C:plasma membrane"/>
    <property type="evidence" value="ECO:0007669"/>
    <property type="project" value="TreeGrafter"/>
</dbReference>
<sequence length="380" mass="41207">MASQQPLYPHVLQTNPEALHPFLSNPNPTPSAPPEPSSSLYPTVDMADLVDDLFPDANDDPKNPDHPANLPPPVEETLLEIPGALLHLIDKHHSIELASGDLVVLRLRQGDSVVAVLARVGAGDDAVQWPLTRDEAAVKLDDFHYFFSLHVPEGTADDGEDGSADLLNYGLTFACKGHESLFKELDGILESCSGFSVQKVRGKEASTVLDGSGSVAMEIMEAGPKKDMMEERSAAYWTMLAPNVEDYSGCVAKAIVAGSGKLVKGILWCGDVTADRIKWGNEFLRKRMENTESKEVSPETMKRIRRVKRVTKMSEKVATGILSGVVKVSGYFTSSVANSKVGKKFFGLLPGEIVLASLDGFGTLPVDLIFDFIVDEIRIS</sequence>
<dbReference type="Pfam" id="PF06911">
    <property type="entry name" value="Senescence"/>
    <property type="match status" value="1"/>
</dbReference>
<evidence type="ECO:0000313" key="4">
    <source>
        <dbReference type="Proteomes" id="UP000797356"/>
    </source>
</evidence>
<dbReference type="InterPro" id="IPR009686">
    <property type="entry name" value="Senescence/spartin_C"/>
</dbReference>
<reference evidence="3" key="1">
    <citation type="journal article" date="2017" name="Gigascience">
        <title>The genome draft of coconut (Cocos nucifera).</title>
        <authorList>
            <person name="Xiao Y."/>
            <person name="Xu P."/>
            <person name="Fan H."/>
            <person name="Baudouin L."/>
            <person name="Xia W."/>
            <person name="Bocs S."/>
            <person name="Xu J."/>
            <person name="Li Q."/>
            <person name="Guo A."/>
            <person name="Zhou L."/>
            <person name="Li J."/>
            <person name="Wu Y."/>
            <person name="Ma Z."/>
            <person name="Armero A."/>
            <person name="Issali A.E."/>
            <person name="Liu N."/>
            <person name="Peng M."/>
            <person name="Yang Y."/>
        </authorList>
    </citation>
    <scope>NUCLEOTIDE SEQUENCE</scope>
    <source>
        <tissue evidence="3">Spear leaf of Hainan Tall coconut</tissue>
    </source>
</reference>
<dbReference type="InterPro" id="IPR045036">
    <property type="entry name" value="Spartin-like"/>
</dbReference>
<feature type="domain" description="Senescence" evidence="2">
    <location>
        <begin position="253"/>
        <end position="363"/>
    </location>
</feature>
<dbReference type="AlphaFoldDB" id="A0A8K0IJR5"/>
<accession>A0A8K0IJR5</accession>
<keyword evidence="4" id="KW-1185">Reference proteome</keyword>
<proteinExistence type="predicted"/>
<name>A0A8K0IJR5_COCNU</name>
<protein>
    <submittedName>
        <fullName evidence="3">Senescence/dehydration-associated protein</fullName>
    </submittedName>
</protein>
<reference evidence="3" key="2">
    <citation type="submission" date="2019-07" db="EMBL/GenBank/DDBJ databases">
        <authorList>
            <person name="Yang Y."/>
            <person name="Bocs S."/>
            <person name="Baudouin L."/>
        </authorList>
    </citation>
    <scope>NUCLEOTIDE SEQUENCE</scope>
    <source>
        <tissue evidence="3">Spear leaf of Hainan Tall coconut</tissue>
    </source>
</reference>
<feature type="compositionally biased region" description="Acidic residues" evidence="1">
    <location>
        <begin position="48"/>
        <end position="58"/>
    </location>
</feature>
<feature type="region of interest" description="Disordered" evidence="1">
    <location>
        <begin position="1"/>
        <end position="72"/>
    </location>
</feature>
<dbReference type="OrthoDB" id="20821at2759"/>
<organism evidence="3 4">
    <name type="scientific">Cocos nucifera</name>
    <name type="common">Coconut palm</name>
    <dbReference type="NCBI Taxonomy" id="13894"/>
    <lineage>
        <taxon>Eukaryota</taxon>
        <taxon>Viridiplantae</taxon>
        <taxon>Streptophyta</taxon>
        <taxon>Embryophyta</taxon>
        <taxon>Tracheophyta</taxon>
        <taxon>Spermatophyta</taxon>
        <taxon>Magnoliopsida</taxon>
        <taxon>Liliopsida</taxon>
        <taxon>Arecaceae</taxon>
        <taxon>Arecoideae</taxon>
        <taxon>Cocoseae</taxon>
        <taxon>Attaleinae</taxon>
        <taxon>Cocos</taxon>
    </lineage>
</organism>
<evidence type="ECO:0000256" key="1">
    <source>
        <dbReference type="SAM" id="MobiDB-lite"/>
    </source>
</evidence>
<evidence type="ECO:0000313" key="3">
    <source>
        <dbReference type="EMBL" id="KAG1360968.1"/>
    </source>
</evidence>
<comment type="caution">
    <text evidence="3">The sequence shown here is derived from an EMBL/GenBank/DDBJ whole genome shotgun (WGS) entry which is preliminary data.</text>
</comment>
<feature type="compositionally biased region" description="Polar residues" evidence="1">
    <location>
        <begin position="1"/>
        <end position="16"/>
    </location>
</feature>
<dbReference type="Proteomes" id="UP000797356">
    <property type="component" value="Chromosome 9"/>
</dbReference>
<dbReference type="PANTHER" id="PTHR21068">
    <property type="entry name" value="SPARTIN"/>
    <property type="match status" value="1"/>
</dbReference>
<gene>
    <name evidence="3" type="ORF">COCNU_09G004310</name>
</gene>
<dbReference type="EMBL" id="CM017880">
    <property type="protein sequence ID" value="KAG1360968.1"/>
    <property type="molecule type" value="Genomic_DNA"/>
</dbReference>
<evidence type="ECO:0000259" key="2">
    <source>
        <dbReference type="Pfam" id="PF06911"/>
    </source>
</evidence>
<feature type="compositionally biased region" description="Pro residues" evidence="1">
    <location>
        <begin position="27"/>
        <end position="36"/>
    </location>
</feature>
<dbReference type="PANTHER" id="PTHR21068:SF43">
    <property type="entry name" value="SPARTIN"/>
    <property type="match status" value="1"/>
</dbReference>